<dbReference type="AlphaFoldDB" id="K1RE77"/>
<reference evidence="1" key="1">
    <citation type="journal article" date="2012" name="Nature">
        <title>The oyster genome reveals stress adaptation and complexity of shell formation.</title>
        <authorList>
            <person name="Zhang G."/>
            <person name="Fang X."/>
            <person name="Guo X."/>
            <person name="Li L."/>
            <person name="Luo R."/>
            <person name="Xu F."/>
            <person name="Yang P."/>
            <person name="Zhang L."/>
            <person name="Wang X."/>
            <person name="Qi H."/>
            <person name="Xiong Z."/>
            <person name="Que H."/>
            <person name="Xie Y."/>
            <person name="Holland P.W."/>
            <person name="Paps J."/>
            <person name="Zhu Y."/>
            <person name="Wu F."/>
            <person name="Chen Y."/>
            <person name="Wang J."/>
            <person name="Peng C."/>
            <person name="Meng J."/>
            <person name="Yang L."/>
            <person name="Liu J."/>
            <person name="Wen B."/>
            <person name="Zhang N."/>
            <person name="Huang Z."/>
            <person name="Zhu Q."/>
            <person name="Feng Y."/>
            <person name="Mount A."/>
            <person name="Hedgecock D."/>
            <person name="Xu Z."/>
            <person name="Liu Y."/>
            <person name="Domazet-Loso T."/>
            <person name="Du Y."/>
            <person name="Sun X."/>
            <person name="Zhang S."/>
            <person name="Liu B."/>
            <person name="Cheng P."/>
            <person name="Jiang X."/>
            <person name="Li J."/>
            <person name="Fan D."/>
            <person name="Wang W."/>
            <person name="Fu W."/>
            <person name="Wang T."/>
            <person name="Wang B."/>
            <person name="Zhang J."/>
            <person name="Peng Z."/>
            <person name="Li Y."/>
            <person name="Li N."/>
            <person name="Wang J."/>
            <person name="Chen M."/>
            <person name="He Y."/>
            <person name="Tan F."/>
            <person name="Song X."/>
            <person name="Zheng Q."/>
            <person name="Huang R."/>
            <person name="Yang H."/>
            <person name="Du X."/>
            <person name="Chen L."/>
            <person name="Yang M."/>
            <person name="Gaffney P.M."/>
            <person name="Wang S."/>
            <person name="Luo L."/>
            <person name="She Z."/>
            <person name="Ming Y."/>
            <person name="Huang W."/>
            <person name="Zhang S."/>
            <person name="Huang B."/>
            <person name="Zhang Y."/>
            <person name="Qu T."/>
            <person name="Ni P."/>
            <person name="Miao G."/>
            <person name="Wang J."/>
            <person name="Wang Q."/>
            <person name="Steinberg C.E."/>
            <person name="Wang H."/>
            <person name="Li N."/>
            <person name="Qian L."/>
            <person name="Zhang G."/>
            <person name="Li Y."/>
            <person name="Yang H."/>
            <person name="Liu X."/>
            <person name="Wang J."/>
            <person name="Yin Y."/>
            <person name="Wang J."/>
        </authorList>
    </citation>
    <scope>NUCLEOTIDE SEQUENCE [LARGE SCALE GENOMIC DNA]</scope>
    <source>
        <strain evidence="1">05x7-T-G4-1.051#20</strain>
    </source>
</reference>
<dbReference type="InParanoid" id="K1RE77"/>
<protein>
    <submittedName>
        <fullName evidence="1">Uncharacterized protein</fullName>
    </submittedName>
</protein>
<proteinExistence type="predicted"/>
<dbReference type="HOGENOM" id="CLU_1994812_0_0_1"/>
<sequence length="125" mass="14058">MTKYRKQGFKSAGNAARYSKVTSAQNLRWARLKRPPDHDYFCSDLGPDISHVEREEEVESADTKECKDWRLGRRIVELDVLAKGLSACGKCGLPLNLDHTKEIQTYGLGSLLKVVTPISYSCQLV</sequence>
<gene>
    <name evidence="1" type="ORF">CGI_10025094</name>
</gene>
<dbReference type="EMBL" id="JH816450">
    <property type="protein sequence ID" value="EKC39640.1"/>
    <property type="molecule type" value="Genomic_DNA"/>
</dbReference>
<accession>K1RE77</accession>
<organism evidence="1">
    <name type="scientific">Magallana gigas</name>
    <name type="common">Pacific oyster</name>
    <name type="synonym">Crassostrea gigas</name>
    <dbReference type="NCBI Taxonomy" id="29159"/>
    <lineage>
        <taxon>Eukaryota</taxon>
        <taxon>Metazoa</taxon>
        <taxon>Spiralia</taxon>
        <taxon>Lophotrochozoa</taxon>
        <taxon>Mollusca</taxon>
        <taxon>Bivalvia</taxon>
        <taxon>Autobranchia</taxon>
        <taxon>Pteriomorphia</taxon>
        <taxon>Ostreida</taxon>
        <taxon>Ostreoidea</taxon>
        <taxon>Ostreidae</taxon>
        <taxon>Magallana</taxon>
    </lineage>
</organism>
<evidence type="ECO:0000313" key="1">
    <source>
        <dbReference type="EMBL" id="EKC39640.1"/>
    </source>
</evidence>
<name>K1RE77_MAGGI</name>